<dbReference type="Proteomes" id="UP000326678">
    <property type="component" value="Chromosome Gxm2"/>
</dbReference>
<protein>
    <submittedName>
        <fullName evidence="1">Uncharacterized protein</fullName>
    </submittedName>
</protein>
<keyword evidence="2" id="KW-1185">Reference proteome</keyword>
<name>A0A5P8WHD4_9NOSO</name>
<evidence type="ECO:0000313" key="1">
    <source>
        <dbReference type="EMBL" id="QFS51872.1"/>
    </source>
</evidence>
<evidence type="ECO:0000313" key="2">
    <source>
        <dbReference type="Proteomes" id="UP000326678"/>
    </source>
</evidence>
<gene>
    <name evidence="1" type="ORF">GXM_09366</name>
</gene>
<dbReference type="EMBL" id="CP045227">
    <property type="protein sequence ID" value="QFS51872.1"/>
    <property type="molecule type" value="Genomic_DNA"/>
</dbReference>
<organism evidence="1 2">
    <name type="scientific">Nostoc sphaeroides CCNUC1</name>
    <dbReference type="NCBI Taxonomy" id="2653204"/>
    <lineage>
        <taxon>Bacteria</taxon>
        <taxon>Bacillati</taxon>
        <taxon>Cyanobacteriota</taxon>
        <taxon>Cyanophyceae</taxon>
        <taxon>Nostocales</taxon>
        <taxon>Nostocaceae</taxon>
        <taxon>Nostoc</taxon>
    </lineage>
</organism>
<proteinExistence type="predicted"/>
<reference evidence="1 2" key="1">
    <citation type="submission" date="2019-10" db="EMBL/GenBank/DDBJ databases">
        <title>Genomic and transcriptomic insights into the perfect genentic adaptation of a filamentous nitrogen-fixing cyanobacterium to rice fields.</title>
        <authorList>
            <person name="Chen Z."/>
        </authorList>
    </citation>
    <scope>NUCLEOTIDE SEQUENCE [LARGE SCALE GENOMIC DNA]</scope>
    <source>
        <strain evidence="1">CCNUC1</strain>
    </source>
</reference>
<sequence length="44" mass="4850">MGIDTNNTSAKKEYEHPAQIKLSQSIKLGVPKLVTISLPNLLEE</sequence>
<accession>A0A5P8WHD4</accession>
<dbReference type="AlphaFoldDB" id="A0A5P8WHD4"/>
<dbReference type="KEGG" id="nsh:GXM_09366"/>